<dbReference type="EMBL" id="MU003700">
    <property type="protein sequence ID" value="KAF2809887.1"/>
    <property type="molecule type" value="Genomic_DNA"/>
</dbReference>
<dbReference type="RefSeq" id="XP_033576851.1">
    <property type="nucleotide sequence ID" value="XM_033723559.1"/>
</dbReference>
<organism evidence="1">
    <name type="scientific">Mytilinidion resinicola</name>
    <dbReference type="NCBI Taxonomy" id="574789"/>
    <lineage>
        <taxon>Eukaryota</taxon>
        <taxon>Fungi</taxon>
        <taxon>Dikarya</taxon>
        <taxon>Ascomycota</taxon>
        <taxon>Pezizomycotina</taxon>
        <taxon>Dothideomycetes</taxon>
        <taxon>Pleosporomycetidae</taxon>
        <taxon>Mytilinidiales</taxon>
        <taxon>Mytilinidiaceae</taxon>
        <taxon>Mytilinidion</taxon>
    </lineage>
</organism>
<reference evidence="3" key="3">
    <citation type="submission" date="2025-04" db="UniProtKB">
        <authorList>
            <consortium name="RefSeq"/>
        </authorList>
    </citation>
    <scope>IDENTIFICATION</scope>
    <source>
        <strain evidence="3">CBS 304.34</strain>
    </source>
</reference>
<evidence type="ECO:0000313" key="2">
    <source>
        <dbReference type="Proteomes" id="UP000504636"/>
    </source>
</evidence>
<proteinExistence type="predicted"/>
<protein>
    <submittedName>
        <fullName evidence="1 3">Uncharacterized protein</fullName>
    </submittedName>
</protein>
<name>A0A6A6YPU2_9PEZI</name>
<reference evidence="3" key="2">
    <citation type="submission" date="2020-04" db="EMBL/GenBank/DDBJ databases">
        <authorList>
            <consortium name="NCBI Genome Project"/>
        </authorList>
    </citation>
    <scope>NUCLEOTIDE SEQUENCE</scope>
    <source>
        <strain evidence="3">CBS 304.34</strain>
    </source>
</reference>
<gene>
    <name evidence="1 3" type="ORF">BDZ99DRAFT_498135</name>
</gene>
<reference evidence="1 3" key="1">
    <citation type="journal article" date="2020" name="Stud. Mycol.">
        <title>101 Dothideomycetes genomes: a test case for predicting lifestyles and emergence of pathogens.</title>
        <authorList>
            <person name="Haridas S."/>
            <person name="Albert R."/>
            <person name="Binder M."/>
            <person name="Bloem J."/>
            <person name="Labutti K."/>
            <person name="Salamov A."/>
            <person name="Andreopoulos B."/>
            <person name="Baker S."/>
            <person name="Barry K."/>
            <person name="Bills G."/>
            <person name="Bluhm B."/>
            <person name="Cannon C."/>
            <person name="Castanera R."/>
            <person name="Culley D."/>
            <person name="Daum C."/>
            <person name="Ezra D."/>
            <person name="Gonzalez J."/>
            <person name="Henrissat B."/>
            <person name="Kuo A."/>
            <person name="Liang C."/>
            <person name="Lipzen A."/>
            <person name="Lutzoni F."/>
            <person name="Magnuson J."/>
            <person name="Mondo S."/>
            <person name="Nolan M."/>
            <person name="Ohm R."/>
            <person name="Pangilinan J."/>
            <person name="Park H.-J."/>
            <person name="Ramirez L."/>
            <person name="Alfaro M."/>
            <person name="Sun H."/>
            <person name="Tritt A."/>
            <person name="Yoshinaga Y."/>
            <person name="Zwiers L.-H."/>
            <person name="Turgeon B."/>
            <person name="Goodwin S."/>
            <person name="Spatafora J."/>
            <person name="Crous P."/>
            <person name="Grigoriev I."/>
        </authorList>
    </citation>
    <scope>NUCLEOTIDE SEQUENCE</scope>
    <source>
        <strain evidence="1 3">CBS 304.34</strain>
    </source>
</reference>
<sequence>MKRRRITIAWGGVVSEVIGVILRCWGRLGFHHKVRNQGVMGAVLDSVVWEQNRPIDNTMGARSQPTDAISPTAMKECSWVLSWNLAFPKSKRDPKTQYGEVWDHRSCDPLIMWVEFGFLSQYYTNWPGMMGARDSIEQFDMAEVLRSGFWNQKAPNEKLMGRRDQKTMCGRIMCAQLGSVAITAACKELWVLFPTLVYQQNRY</sequence>
<evidence type="ECO:0000313" key="3">
    <source>
        <dbReference type="RefSeq" id="XP_033576851.1"/>
    </source>
</evidence>
<accession>A0A6A6YPU2</accession>
<dbReference type="AlphaFoldDB" id="A0A6A6YPU2"/>
<dbReference type="Proteomes" id="UP000504636">
    <property type="component" value="Unplaced"/>
</dbReference>
<dbReference type="GeneID" id="54464452"/>
<keyword evidence="2" id="KW-1185">Reference proteome</keyword>
<evidence type="ECO:0000313" key="1">
    <source>
        <dbReference type="EMBL" id="KAF2809887.1"/>
    </source>
</evidence>